<protein>
    <submittedName>
        <fullName evidence="2">Uncharacterized protein</fullName>
    </submittedName>
</protein>
<gene>
    <name evidence="2" type="ORF">C8D77_11164</name>
</gene>
<proteinExistence type="predicted"/>
<evidence type="ECO:0000313" key="2">
    <source>
        <dbReference type="EMBL" id="PWJ88342.1"/>
    </source>
</evidence>
<feature type="region of interest" description="Disordered" evidence="1">
    <location>
        <begin position="124"/>
        <end position="145"/>
    </location>
</feature>
<accession>A0A8E2W837</accession>
<name>A0A8E2W837_RHILI</name>
<reference evidence="2 3" key="1">
    <citation type="submission" date="2018-05" db="EMBL/GenBank/DDBJ databases">
        <title>Genomic Encyclopedia of Type Strains, Phase IV (KMG-IV): sequencing the most valuable type-strain genomes for metagenomic binning, comparative biology and taxonomic classification.</title>
        <authorList>
            <person name="Goeker M."/>
        </authorList>
    </citation>
    <scope>NUCLEOTIDE SEQUENCE [LARGE SCALE GENOMIC DNA]</scope>
    <source>
        <strain evidence="2 3">DSM 2626</strain>
    </source>
</reference>
<dbReference type="RefSeq" id="WP_109670334.1">
    <property type="nucleotide sequence ID" value="NZ_QGGH01000011.1"/>
</dbReference>
<sequence length="162" mass="17286">MFLGPILVVLGPIWTFCTSRVGLPLVVAGCIVLFYEGLPIGPLRYIPYAGPVLAGFVDGRVDREYAAGQLNERLVWQEKQRRAELAAAAKAKAKQAEIDAAAQELADQADADTLRIADLEDRIRQQKDEDNGPNAAGDTAGACKSGRGIPARLSIGIDAVGR</sequence>
<dbReference type="Proteomes" id="UP000245631">
    <property type="component" value="Unassembled WGS sequence"/>
</dbReference>
<dbReference type="EMBL" id="QGGH01000011">
    <property type="protein sequence ID" value="PWJ88342.1"/>
    <property type="molecule type" value="Genomic_DNA"/>
</dbReference>
<comment type="caution">
    <text evidence="2">The sequence shown here is derived from an EMBL/GenBank/DDBJ whole genome shotgun (WGS) entry which is preliminary data.</text>
</comment>
<evidence type="ECO:0000256" key="1">
    <source>
        <dbReference type="SAM" id="MobiDB-lite"/>
    </source>
</evidence>
<dbReference type="AlphaFoldDB" id="A0A8E2W837"/>
<organism evidence="2 3">
    <name type="scientific">Rhizobium loti</name>
    <name type="common">Mesorhizobium loti</name>
    <dbReference type="NCBI Taxonomy" id="381"/>
    <lineage>
        <taxon>Bacteria</taxon>
        <taxon>Pseudomonadati</taxon>
        <taxon>Pseudomonadota</taxon>
        <taxon>Alphaproteobacteria</taxon>
        <taxon>Hyphomicrobiales</taxon>
        <taxon>Phyllobacteriaceae</taxon>
        <taxon>Mesorhizobium</taxon>
    </lineage>
</organism>
<evidence type="ECO:0000313" key="3">
    <source>
        <dbReference type="Proteomes" id="UP000245631"/>
    </source>
</evidence>
<dbReference type="GeneID" id="61054845"/>